<feature type="domain" description="LysM" evidence="3">
    <location>
        <begin position="393"/>
        <end position="439"/>
    </location>
</feature>
<keyword evidence="2" id="KW-0732">Signal</keyword>
<evidence type="ECO:0000256" key="2">
    <source>
        <dbReference type="SAM" id="SignalP"/>
    </source>
</evidence>
<dbReference type="InParanoid" id="Q5BA48"/>
<reference evidence="5" key="2">
    <citation type="journal article" date="2009" name="Fungal Genet. Biol.">
        <title>The 2008 update of the Aspergillus nidulans genome annotation: a community effort.</title>
        <authorList>
            <person name="Wortman J.R."/>
            <person name="Gilsenan J.M."/>
            <person name="Joardar V."/>
            <person name="Deegan J."/>
            <person name="Clutterbuck J."/>
            <person name="Andersen M.R."/>
            <person name="Archer D."/>
            <person name="Bencina M."/>
            <person name="Braus G."/>
            <person name="Coutinho P."/>
            <person name="von Dohren H."/>
            <person name="Doonan J."/>
            <person name="Driessen A.J."/>
            <person name="Durek P."/>
            <person name="Espeso E."/>
            <person name="Fekete E."/>
            <person name="Flipphi M."/>
            <person name="Estrada C.G."/>
            <person name="Geysens S."/>
            <person name="Goldman G."/>
            <person name="de Groot P.W."/>
            <person name="Hansen K."/>
            <person name="Harris S.D."/>
            <person name="Heinekamp T."/>
            <person name="Helmstaedt K."/>
            <person name="Henrissat B."/>
            <person name="Hofmann G."/>
            <person name="Homan T."/>
            <person name="Horio T."/>
            <person name="Horiuchi H."/>
            <person name="James S."/>
            <person name="Jones M."/>
            <person name="Karaffa L."/>
            <person name="Karanyi Z."/>
            <person name="Kato M."/>
            <person name="Keller N."/>
            <person name="Kelly D.E."/>
            <person name="Kiel J.A."/>
            <person name="Kim J.M."/>
            <person name="van der Klei I.J."/>
            <person name="Klis F.M."/>
            <person name="Kovalchuk A."/>
            <person name="Krasevec N."/>
            <person name="Kubicek C.P."/>
            <person name="Liu B."/>
            <person name="Maccabe A."/>
            <person name="Meyer V."/>
            <person name="Mirabito P."/>
            <person name="Miskei M."/>
            <person name="Mos M."/>
            <person name="Mullins J."/>
            <person name="Nelson D.R."/>
            <person name="Nielsen J."/>
            <person name="Oakley B.R."/>
            <person name="Osmani S.A."/>
            <person name="Pakula T."/>
            <person name="Paszewski A."/>
            <person name="Paulsen I."/>
            <person name="Pilsyk S."/>
            <person name="Pocsi I."/>
            <person name="Punt P.J."/>
            <person name="Ram A.F."/>
            <person name="Ren Q."/>
            <person name="Robellet X."/>
            <person name="Robson G."/>
            <person name="Seiboth B."/>
            <person name="van Solingen P."/>
            <person name="Specht T."/>
            <person name="Sun J."/>
            <person name="Taheri-Talesh N."/>
            <person name="Takeshita N."/>
            <person name="Ussery D."/>
            <person name="vanKuyk P.A."/>
            <person name="Visser H."/>
            <person name="van de Vondervoort P.J."/>
            <person name="de Vries R.P."/>
            <person name="Walton J."/>
            <person name="Xiang X."/>
            <person name="Xiong Y."/>
            <person name="Zeng A.P."/>
            <person name="Brandt B.W."/>
            <person name="Cornell M.J."/>
            <person name="van den Hondel C.A."/>
            <person name="Visser J."/>
            <person name="Oliver S.G."/>
            <person name="Turner G."/>
        </authorList>
    </citation>
    <scope>GENOME REANNOTATION</scope>
    <source>
        <strain evidence="5">FGSC A4 / ATCC 38163 / CBS 112.46 / NRRL 194 / M139</strain>
    </source>
</reference>
<dbReference type="InterPro" id="IPR036779">
    <property type="entry name" value="LysM_dom_sf"/>
</dbReference>
<dbReference type="GeneID" id="2875710"/>
<dbReference type="OrthoDB" id="1193027at2759"/>
<dbReference type="EMBL" id="BN001307">
    <property type="protein sequence ID" value="CBF87144.1"/>
    <property type="molecule type" value="Genomic_DNA"/>
</dbReference>
<dbReference type="OMA" id="SCQKYYT"/>
<dbReference type="SUPFAM" id="SSF53955">
    <property type="entry name" value="Lysozyme-like"/>
    <property type="match status" value="1"/>
</dbReference>
<gene>
    <name evidence="4" type="ORF">ANIA_02582</name>
</gene>
<reference evidence="5" key="1">
    <citation type="journal article" date="2005" name="Nature">
        <title>Sequencing of Aspergillus nidulans and comparative analysis with A. fumigatus and A. oryzae.</title>
        <authorList>
            <person name="Galagan J.E."/>
            <person name="Calvo S.E."/>
            <person name="Cuomo C."/>
            <person name="Ma L.J."/>
            <person name="Wortman J.R."/>
            <person name="Batzoglou S."/>
            <person name="Lee S.I."/>
            <person name="Basturkmen M."/>
            <person name="Spevak C.C."/>
            <person name="Clutterbuck J."/>
            <person name="Kapitonov V."/>
            <person name="Jurka J."/>
            <person name="Scazzocchio C."/>
            <person name="Farman M."/>
            <person name="Butler J."/>
            <person name="Purcell S."/>
            <person name="Harris S."/>
            <person name="Braus G.H."/>
            <person name="Draht O."/>
            <person name="Busch S."/>
            <person name="D'Enfert C."/>
            <person name="Bouchier C."/>
            <person name="Goldman G.H."/>
            <person name="Bell-Pedersen D."/>
            <person name="Griffiths-Jones S."/>
            <person name="Doonan J.H."/>
            <person name="Yu J."/>
            <person name="Vienken K."/>
            <person name="Pain A."/>
            <person name="Freitag M."/>
            <person name="Selker E.U."/>
            <person name="Archer D.B."/>
            <person name="Penalva M.A."/>
            <person name="Oakley B.R."/>
            <person name="Momany M."/>
            <person name="Tanaka T."/>
            <person name="Kumagai T."/>
            <person name="Asai K."/>
            <person name="Machida M."/>
            <person name="Nierman W.C."/>
            <person name="Denning D.W."/>
            <person name="Caddick M."/>
            <person name="Hynes M."/>
            <person name="Paoletti M."/>
            <person name="Fischer R."/>
            <person name="Miller B."/>
            <person name="Dyer P."/>
            <person name="Sachs M.S."/>
            <person name="Osmani S.A."/>
            <person name="Birren B.W."/>
        </authorList>
    </citation>
    <scope>NUCLEOTIDE SEQUENCE [LARGE SCALE GENOMIC DNA]</scope>
    <source>
        <strain evidence="5">FGSC A4 / ATCC 38163 / CBS 112.46 / NRRL 194 / M139</strain>
    </source>
</reference>
<dbReference type="Gene3D" id="1.10.530.10">
    <property type="match status" value="1"/>
</dbReference>
<name>Q5BA48_EMENI</name>
<feature type="region of interest" description="Disordered" evidence="1">
    <location>
        <begin position="273"/>
        <end position="382"/>
    </location>
</feature>
<evidence type="ECO:0000313" key="4">
    <source>
        <dbReference type="EMBL" id="CBF87144.1"/>
    </source>
</evidence>
<dbReference type="KEGG" id="ani:ANIA_02582"/>
<evidence type="ECO:0000313" key="5">
    <source>
        <dbReference type="Proteomes" id="UP000000560"/>
    </source>
</evidence>
<dbReference type="AlphaFoldDB" id="Q5BA48"/>
<dbReference type="Gene3D" id="3.10.350.10">
    <property type="entry name" value="LysM domain"/>
    <property type="match status" value="1"/>
</dbReference>
<dbReference type="VEuPathDB" id="FungiDB:AN2582"/>
<feature type="signal peptide" evidence="2">
    <location>
        <begin position="1"/>
        <end position="19"/>
    </location>
</feature>
<dbReference type="PROSITE" id="PS51782">
    <property type="entry name" value="LYSM"/>
    <property type="match status" value="1"/>
</dbReference>
<keyword evidence="5" id="KW-1185">Reference proteome</keyword>
<dbReference type="RefSeq" id="XP_660186.1">
    <property type="nucleotide sequence ID" value="XM_655094.2"/>
</dbReference>
<proteinExistence type="predicted"/>
<dbReference type="SUPFAM" id="SSF54106">
    <property type="entry name" value="LysM domain"/>
    <property type="match status" value="1"/>
</dbReference>
<dbReference type="InterPro" id="IPR023346">
    <property type="entry name" value="Lysozyme-like_dom_sf"/>
</dbReference>
<evidence type="ECO:0000256" key="1">
    <source>
        <dbReference type="SAM" id="MobiDB-lite"/>
    </source>
</evidence>
<organism evidence="4 5">
    <name type="scientific">Emericella nidulans (strain FGSC A4 / ATCC 38163 / CBS 112.46 / NRRL 194 / M139)</name>
    <name type="common">Aspergillus nidulans</name>
    <dbReference type="NCBI Taxonomy" id="227321"/>
    <lineage>
        <taxon>Eukaryota</taxon>
        <taxon>Fungi</taxon>
        <taxon>Dikarya</taxon>
        <taxon>Ascomycota</taxon>
        <taxon>Pezizomycotina</taxon>
        <taxon>Eurotiomycetes</taxon>
        <taxon>Eurotiomycetidae</taxon>
        <taxon>Eurotiales</taxon>
        <taxon>Aspergillaceae</taxon>
        <taxon>Aspergillus</taxon>
        <taxon>Aspergillus subgen. Nidulantes</taxon>
    </lineage>
</organism>
<dbReference type="InterPro" id="IPR018392">
    <property type="entry name" value="LysM"/>
</dbReference>
<dbReference type="HOGENOM" id="CLU_052379_0_0_1"/>
<dbReference type="SMR" id="Q5BA48"/>
<evidence type="ECO:0000259" key="3">
    <source>
        <dbReference type="PROSITE" id="PS51782"/>
    </source>
</evidence>
<feature type="chain" id="PRO_5010241350" description="LysM domain-containing protein" evidence="2">
    <location>
        <begin position="20"/>
        <end position="441"/>
    </location>
</feature>
<feature type="compositionally biased region" description="Low complexity" evidence="1">
    <location>
        <begin position="289"/>
        <end position="382"/>
    </location>
</feature>
<dbReference type="eggNOG" id="ENOG502QTS6">
    <property type="taxonomic scope" value="Eukaryota"/>
</dbReference>
<dbReference type="Proteomes" id="UP000000560">
    <property type="component" value="Chromosome VII"/>
</dbReference>
<accession>Q5BA48</accession>
<protein>
    <recommendedName>
        <fullName evidence="3">LysM domain-containing protein</fullName>
    </recommendedName>
</protein>
<sequence length="441" mass="45847">MLSLPLILAAGSLSTLIAGAPVPSNPLSGHRHAERHSHALSHARSLDKRAYNVLGGNGKVAAGWPDHDNWWPDFDEMFEANRDTMRQSCTQWNVPNNSDDEIDNISSAIKEVSESSGVDPRFILAIVIQESNGCVRAPTTNYGVTNPGLMQSHNGQGSCNNGEVLTPCPAEQIKQMIKDGTEGTSDGDGLKQCLEQAGGVGDAANFYAAARIYNSGSIPASGNLGQGIATHCYSSDVANRLTGWSTGPSTCEDNVIGSLDKAVTSIFRFTSSLVGGSDSDSSDSDDSDSGSTESSTSTTTAAPTATEAPTSTTEAPTTTEAPATTEAPSTVTSTSTTTSTSTSTNTVTYTLNGSPTDTPAATSSASTAPAAPTASSGSSSAPIYPYANSSCTQYYTVMDGDYCLKVEEAIGVSLSQLRELNSGLKEDCTNLWLGYQYCIKA</sequence>
<accession>C8VPX2</accession>